<dbReference type="Gene3D" id="3.40.30.10">
    <property type="entry name" value="Glutaredoxin"/>
    <property type="match status" value="1"/>
</dbReference>
<sequence>MSTEPTSEQPDTPPSTDRTRMIIVTITVLVGLVVASIPLLTTLMSSDDASSSSSSPTASAPSLSDPQSAPSSPDATSAPAAPGPVEVSHRVACPKPTNGATPSPTAELRDVRLPCLTEGDAPSETSMAEQLAGKPSVINVWAWWCGPCREELPIIQQLAQDNPQWNVVGVHLDAKAQAGADLLKTLNVTDLASYQDSNHTFDAATGIPKVVPVTIVYRADGTRAATFAQTFDSEAELQQKIQEAL</sequence>
<keyword evidence="7" id="KW-1133">Transmembrane helix</keyword>
<evidence type="ECO:0000313" key="9">
    <source>
        <dbReference type="EMBL" id="RIX36294.1"/>
    </source>
</evidence>
<evidence type="ECO:0000256" key="3">
    <source>
        <dbReference type="ARBA" id="ARBA00022968"/>
    </source>
</evidence>
<evidence type="ECO:0000256" key="1">
    <source>
        <dbReference type="ARBA" id="ARBA00004196"/>
    </source>
</evidence>
<evidence type="ECO:0000256" key="4">
    <source>
        <dbReference type="ARBA" id="ARBA00023157"/>
    </source>
</evidence>
<dbReference type="STRING" id="1451189.CFAL_11070"/>
<keyword evidence="4" id="KW-1015">Disulfide bond</keyword>
<keyword evidence="2" id="KW-0201">Cytochrome c-type biogenesis</keyword>
<evidence type="ECO:0000259" key="8">
    <source>
        <dbReference type="PROSITE" id="PS51352"/>
    </source>
</evidence>
<dbReference type="InterPro" id="IPR036249">
    <property type="entry name" value="Thioredoxin-like_sf"/>
</dbReference>
<feature type="domain" description="Thioredoxin" evidence="8">
    <location>
        <begin position="66"/>
        <end position="245"/>
    </location>
</feature>
<dbReference type="InterPro" id="IPR017937">
    <property type="entry name" value="Thioredoxin_CS"/>
</dbReference>
<keyword evidence="10" id="KW-1185">Reference proteome</keyword>
<dbReference type="PROSITE" id="PS51352">
    <property type="entry name" value="THIOREDOXIN_2"/>
    <property type="match status" value="1"/>
</dbReference>
<accession>A0A418Q9D8</accession>
<feature type="compositionally biased region" description="Low complexity" evidence="6">
    <location>
        <begin position="45"/>
        <end position="84"/>
    </location>
</feature>
<dbReference type="GO" id="GO:0030313">
    <property type="term" value="C:cell envelope"/>
    <property type="evidence" value="ECO:0007669"/>
    <property type="project" value="UniProtKB-SubCell"/>
</dbReference>
<dbReference type="CDD" id="cd02966">
    <property type="entry name" value="TlpA_like_family"/>
    <property type="match status" value="1"/>
</dbReference>
<feature type="region of interest" description="Disordered" evidence="6">
    <location>
        <begin position="45"/>
        <end position="108"/>
    </location>
</feature>
<evidence type="ECO:0000313" key="10">
    <source>
        <dbReference type="Proteomes" id="UP000285278"/>
    </source>
</evidence>
<dbReference type="SUPFAM" id="SSF52833">
    <property type="entry name" value="Thioredoxin-like"/>
    <property type="match status" value="1"/>
</dbReference>
<evidence type="ECO:0000256" key="6">
    <source>
        <dbReference type="SAM" id="MobiDB-lite"/>
    </source>
</evidence>
<protein>
    <submittedName>
        <fullName evidence="9">TlpA family protein disulfide reductase</fullName>
    </submittedName>
</protein>
<dbReference type="EMBL" id="QXJK01000002">
    <property type="protein sequence ID" value="RIX36294.1"/>
    <property type="molecule type" value="Genomic_DNA"/>
</dbReference>
<organism evidence="9 10">
    <name type="scientific">Corynebacterium falsenii</name>
    <dbReference type="NCBI Taxonomy" id="108486"/>
    <lineage>
        <taxon>Bacteria</taxon>
        <taxon>Bacillati</taxon>
        <taxon>Actinomycetota</taxon>
        <taxon>Actinomycetes</taxon>
        <taxon>Mycobacteriales</taxon>
        <taxon>Corynebacteriaceae</taxon>
        <taxon>Corynebacterium</taxon>
    </lineage>
</organism>
<dbReference type="GO" id="GO:0017004">
    <property type="term" value="P:cytochrome complex assembly"/>
    <property type="evidence" value="ECO:0007669"/>
    <property type="project" value="UniProtKB-KW"/>
</dbReference>
<dbReference type="PANTHER" id="PTHR42852:SF6">
    <property type="entry name" value="THIOL:DISULFIDE INTERCHANGE PROTEIN DSBE"/>
    <property type="match status" value="1"/>
</dbReference>
<dbReference type="RefSeq" id="WP_119664396.1">
    <property type="nucleotide sequence ID" value="NZ_JAQPSN010000004.1"/>
</dbReference>
<dbReference type="PANTHER" id="PTHR42852">
    <property type="entry name" value="THIOL:DISULFIDE INTERCHANGE PROTEIN DSBE"/>
    <property type="match status" value="1"/>
</dbReference>
<dbReference type="GO" id="GO:0016491">
    <property type="term" value="F:oxidoreductase activity"/>
    <property type="evidence" value="ECO:0007669"/>
    <property type="project" value="InterPro"/>
</dbReference>
<name>A0A418Q9D8_9CORY</name>
<keyword evidence="3" id="KW-0735">Signal-anchor</keyword>
<feature type="transmembrane region" description="Helical" evidence="7">
    <location>
        <begin position="21"/>
        <end position="44"/>
    </location>
</feature>
<comment type="subcellular location">
    <subcellularLocation>
        <location evidence="1">Cell envelope</location>
    </subcellularLocation>
</comment>
<dbReference type="InterPro" id="IPR013740">
    <property type="entry name" value="Redoxin"/>
</dbReference>
<dbReference type="Pfam" id="PF08534">
    <property type="entry name" value="Redoxin"/>
    <property type="match status" value="1"/>
</dbReference>
<keyword evidence="5" id="KW-0676">Redox-active center</keyword>
<dbReference type="InterPro" id="IPR013766">
    <property type="entry name" value="Thioredoxin_domain"/>
</dbReference>
<dbReference type="Proteomes" id="UP000285278">
    <property type="component" value="Unassembled WGS sequence"/>
</dbReference>
<proteinExistence type="predicted"/>
<dbReference type="AlphaFoldDB" id="A0A418Q9D8"/>
<gene>
    <name evidence="9" type="ORF">D3M95_03280</name>
</gene>
<keyword evidence="7" id="KW-0472">Membrane</keyword>
<keyword evidence="7" id="KW-0812">Transmembrane</keyword>
<comment type="caution">
    <text evidence="9">The sequence shown here is derived from an EMBL/GenBank/DDBJ whole genome shotgun (WGS) entry which is preliminary data.</text>
</comment>
<dbReference type="OrthoDB" id="9796554at2"/>
<evidence type="ECO:0000256" key="5">
    <source>
        <dbReference type="ARBA" id="ARBA00023284"/>
    </source>
</evidence>
<evidence type="ECO:0000256" key="2">
    <source>
        <dbReference type="ARBA" id="ARBA00022748"/>
    </source>
</evidence>
<dbReference type="InterPro" id="IPR050553">
    <property type="entry name" value="Thioredoxin_ResA/DsbE_sf"/>
</dbReference>
<dbReference type="PROSITE" id="PS00194">
    <property type="entry name" value="THIOREDOXIN_1"/>
    <property type="match status" value="1"/>
</dbReference>
<evidence type="ECO:0000256" key="7">
    <source>
        <dbReference type="SAM" id="Phobius"/>
    </source>
</evidence>
<reference evidence="9 10" key="1">
    <citation type="submission" date="2018-09" db="EMBL/GenBank/DDBJ databases">
        <title>Optimization and identification of Corynebacterium falsenii FN1-14 from fish paste.</title>
        <authorList>
            <person name="Daroonpunt R."/>
            <person name="Tanasupawat S."/>
        </authorList>
    </citation>
    <scope>NUCLEOTIDE SEQUENCE [LARGE SCALE GENOMIC DNA]</scope>
    <source>
        <strain evidence="9 10">FN1-14</strain>
    </source>
</reference>